<dbReference type="Gene3D" id="6.10.250.690">
    <property type="match status" value="1"/>
</dbReference>
<dbReference type="AlphaFoldDB" id="A0A934KG50"/>
<dbReference type="PANTHER" id="PTHR48111:SF22">
    <property type="entry name" value="REGULATOR OF RPOS"/>
    <property type="match status" value="1"/>
</dbReference>
<organism evidence="10 11">
    <name type="scientific">Candidatus Amunia macphersoniae</name>
    <dbReference type="NCBI Taxonomy" id="3127014"/>
    <lineage>
        <taxon>Bacteria</taxon>
        <taxon>Bacillati</taxon>
        <taxon>Candidatus Dormiibacterota</taxon>
        <taxon>Candidatus Dormibacteria</taxon>
        <taxon>Candidatus Aeolococcales</taxon>
        <taxon>Candidatus Aeolococcaceae</taxon>
        <taxon>Candidatus Amunia</taxon>
    </lineage>
</organism>
<dbReference type="SUPFAM" id="SSF52172">
    <property type="entry name" value="CheY-like"/>
    <property type="match status" value="1"/>
</dbReference>
<dbReference type="PROSITE" id="PS50110">
    <property type="entry name" value="RESPONSE_REGULATORY"/>
    <property type="match status" value="1"/>
</dbReference>
<evidence type="ECO:0000256" key="7">
    <source>
        <dbReference type="PROSITE-ProRule" id="PRU01091"/>
    </source>
</evidence>
<keyword evidence="2" id="KW-0902">Two-component regulatory system</keyword>
<keyword evidence="4 7" id="KW-0238">DNA-binding</keyword>
<dbReference type="GO" id="GO:0000156">
    <property type="term" value="F:phosphorelay response regulator activity"/>
    <property type="evidence" value="ECO:0007669"/>
    <property type="project" value="TreeGrafter"/>
</dbReference>
<feature type="modified residue" description="4-aspartylphosphate" evidence="6">
    <location>
        <position position="51"/>
    </location>
</feature>
<evidence type="ECO:0000256" key="1">
    <source>
        <dbReference type="ARBA" id="ARBA00022553"/>
    </source>
</evidence>
<dbReference type="Proteomes" id="UP000614410">
    <property type="component" value="Unassembled WGS sequence"/>
</dbReference>
<dbReference type="SMART" id="SM00448">
    <property type="entry name" value="REC"/>
    <property type="match status" value="1"/>
</dbReference>
<dbReference type="InterPro" id="IPR001789">
    <property type="entry name" value="Sig_transdc_resp-reg_receiver"/>
</dbReference>
<dbReference type="Pfam" id="PF00072">
    <property type="entry name" value="Response_reg"/>
    <property type="match status" value="1"/>
</dbReference>
<dbReference type="InterPro" id="IPR039420">
    <property type="entry name" value="WalR-like"/>
</dbReference>
<dbReference type="GO" id="GO:0006355">
    <property type="term" value="P:regulation of DNA-templated transcription"/>
    <property type="evidence" value="ECO:0007669"/>
    <property type="project" value="InterPro"/>
</dbReference>
<evidence type="ECO:0000256" key="3">
    <source>
        <dbReference type="ARBA" id="ARBA00023015"/>
    </source>
</evidence>
<feature type="domain" description="OmpR/PhoB-type" evidence="9">
    <location>
        <begin position="124"/>
        <end position="223"/>
    </location>
</feature>
<dbReference type="FunFam" id="1.10.10.10:FF:000005">
    <property type="entry name" value="Two-component system response regulator"/>
    <property type="match status" value="1"/>
</dbReference>
<dbReference type="CDD" id="cd00383">
    <property type="entry name" value="trans_reg_C"/>
    <property type="match status" value="1"/>
</dbReference>
<feature type="domain" description="Response regulatory" evidence="8">
    <location>
        <begin position="2"/>
        <end position="116"/>
    </location>
</feature>
<dbReference type="PANTHER" id="PTHR48111">
    <property type="entry name" value="REGULATOR OF RPOS"/>
    <property type="match status" value="1"/>
</dbReference>
<keyword evidence="3" id="KW-0805">Transcription regulation</keyword>
<dbReference type="CDD" id="cd19935">
    <property type="entry name" value="REC_OmpR_CusR-like"/>
    <property type="match status" value="1"/>
</dbReference>
<dbReference type="PROSITE" id="PS51755">
    <property type="entry name" value="OMPR_PHOB"/>
    <property type="match status" value="1"/>
</dbReference>
<evidence type="ECO:0000313" key="11">
    <source>
        <dbReference type="Proteomes" id="UP000614410"/>
    </source>
</evidence>
<reference evidence="10 11" key="1">
    <citation type="submission" date="2020-10" db="EMBL/GenBank/DDBJ databases">
        <title>Ca. Dormibacterota MAGs.</title>
        <authorList>
            <person name="Montgomery K."/>
        </authorList>
    </citation>
    <scope>NUCLEOTIDE SEQUENCE [LARGE SCALE GENOMIC DNA]</scope>
    <source>
        <strain evidence="10">Mitchell_Peninsula_5</strain>
    </source>
</reference>
<evidence type="ECO:0000256" key="6">
    <source>
        <dbReference type="PROSITE-ProRule" id="PRU00169"/>
    </source>
</evidence>
<evidence type="ECO:0000259" key="8">
    <source>
        <dbReference type="PROSITE" id="PS50110"/>
    </source>
</evidence>
<dbReference type="InterPro" id="IPR011006">
    <property type="entry name" value="CheY-like_superfamily"/>
</dbReference>
<dbReference type="FunFam" id="3.40.50.2300:FF:000002">
    <property type="entry name" value="DNA-binding response regulator PhoP"/>
    <property type="match status" value="1"/>
</dbReference>
<evidence type="ECO:0000256" key="4">
    <source>
        <dbReference type="ARBA" id="ARBA00023125"/>
    </source>
</evidence>
<keyword evidence="5" id="KW-0804">Transcription</keyword>
<dbReference type="GO" id="GO:0000976">
    <property type="term" value="F:transcription cis-regulatory region binding"/>
    <property type="evidence" value="ECO:0007669"/>
    <property type="project" value="TreeGrafter"/>
</dbReference>
<comment type="caution">
    <text evidence="10">The sequence shown here is derived from an EMBL/GenBank/DDBJ whole genome shotgun (WGS) entry which is preliminary data.</text>
</comment>
<protein>
    <submittedName>
        <fullName evidence="10">Response regulator transcription factor</fullName>
    </submittedName>
</protein>
<keyword evidence="1 6" id="KW-0597">Phosphoprotein</keyword>
<dbReference type="Gene3D" id="3.40.50.2300">
    <property type="match status" value="1"/>
</dbReference>
<dbReference type="SMART" id="SM00862">
    <property type="entry name" value="Trans_reg_C"/>
    <property type="match status" value="1"/>
</dbReference>
<accession>A0A934KG50</accession>
<dbReference type="InterPro" id="IPR036388">
    <property type="entry name" value="WH-like_DNA-bd_sf"/>
</dbReference>
<evidence type="ECO:0000256" key="2">
    <source>
        <dbReference type="ARBA" id="ARBA00023012"/>
    </source>
</evidence>
<dbReference type="GO" id="GO:0032993">
    <property type="term" value="C:protein-DNA complex"/>
    <property type="evidence" value="ECO:0007669"/>
    <property type="project" value="TreeGrafter"/>
</dbReference>
<feature type="DNA-binding region" description="OmpR/PhoB-type" evidence="7">
    <location>
        <begin position="124"/>
        <end position="223"/>
    </location>
</feature>
<dbReference type="Pfam" id="PF00486">
    <property type="entry name" value="Trans_reg_C"/>
    <property type="match status" value="1"/>
</dbReference>
<proteinExistence type="predicted"/>
<gene>
    <name evidence="10" type="ORF">JF887_01385</name>
</gene>
<evidence type="ECO:0000259" key="9">
    <source>
        <dbReference type="PROSITE" id="PS51755"/>
    </source>
</evidence>
<evidence type="ECO:0000313" key="10">
    <source>
        <dbReference type="EMBL" id="MBJ7608071.1"/>
    </source>
</evidence>
<name>A0A934KG50_9BACT</name>
<dbReference type="GO" id="GO:0005829">
    <property type="term" value="C:cytosol"/>
    <property type="evidence" value="ECO:0007669"/>
    <property type="project" value="TreeGrafter"/>
</dbReference>
<evidence type="ECO:0000256" key="5">
    <source>
        <dbReference type="ARBA" id="ARBA00023163"/>
    </source>
</evidence>
<sequence>MRVLLVEDDARLAGTVRRGLHEVGISVDIAGDGLDGLAAARGTPFDVVVLDGMLPGMDGFQVCRELRSASVRVPILMLTGRDSIDDRIAGLSAGADDYLVKPFAFAELLARIRALTRRHLDNRSALLEAGEVRLDTDARTVTVAGRTVEFTAKELSILEYFLHNPNRVLTRRQIEDHVWNYDFSSESNLVEVYIGRLRRKLGAEGVSDLIQTLRGTGGYRLTCPTP</sequence>
<dbReference type="Gene3D" id="1.10.10.10">
    <property type="entry name" value="Winged helix-like DNA-binding domain superfamily/Winged helix DNA-binding domain"/>
    <property type="match status" value="1"/>
</dbReference>
<dbReference type="InterPro" id="IPR001867">
    <property type="entry name" value="OmpR/PhoB-type_DNA-bd"/>
</dbReference>
<dbReference type="EMBL" id="JAEKNN010000006">
    <property type="protein sequence ID" value="MBJ7608071.1"/>
    <property type="molecule type" value="Genomic_DNA"/>
</dbReference>